<accession>A4HRE4</accession>
<proteinExistence type="predicted"/>
<dbReference type="AlphaFoldDB" id="A4HRE4"/>
<evidence type="ECO:0000256" key="1">
    <source>
        <dbReference type="SAM" id="SignalP"/>
    </source>
</evidence>
<dbReference type="VEuPathDB" id="TriTrypDB:LINF_010007200"/>
<feature type="signal peptide" evidence="1">
    <location>
        <begin position="1"/>
        <end position="23"/>
    </location>
</feature>
<dbReference type="EMBL" id="FR796433">
    <property type="protein sequence ID" value="CAM65174.2"/>
    <property type="molecule type" value="Genomic_DNA"/>
</dbReference>
<protein>
    <submittedName>
        <fullName evidence="2">Uncharacterized protein</fullName>
    </submittedName>
</protein>
<evidence type="ECO:0000313" key="3">
    <source>
        <dbReference type="Proteomes" id="UP000008153"/>
    </source>
</evidence>
<dbReference type="GeneID" id="5066134"/>
<keyword evidence="1" id="KW-0732">Signal</keyword>
<dbReference type="eggNOG" id="ENOG502SMW9">
    <property type="taxonomic scope" value="Eukaryota"/>
</dbReference>
<name>A4HRE4_LEIIN</name>
<dbReference type="KEGG" id="lif:LINJ_01_0230"/>
<reference evidence="2 3" key="2">
    <citation type="journal article" date="2011" name="Genome Res.">
        <title>Chromosome and gene copy number variation allow major structural change between species and strains of Leishmania.</title>
        <authorList>
            <person name="Rogers M.B."/>
            <person name="Hilley J.D."/>
            <person name="Dickens N.J."/>
            <person name="Wilkes J."/>
            <person name="Bates P.A."/>
            <person name="Depledge D.P."/>
            <person name="Harris D."/>
            <person name="Her Y."/>
            <person name="Herzyk P."/>
            <person name="Imamura H."/>
            <person name="Otto T.D."/>
            <person name="Sanders M."/>
            <person name="Seeger K."/>
            <person name="Dujardin J.C."/>
            <person name="Berriman M."/>
            <person name="Smith D.F."/>
            <person name="Hertz-Fowler C."/>
            <person name="Mottram J.C."/>
        </authorList>
    </citation>
    <scope>NUCLEOTIDE SEQUENCE [LARGE SCALE GENOMIC DNA]</scope>
    <source>
        <strain evidence="2 3">JPCM5</strain>
    </source>
</reference>
<feature type="chain" id="PRO_5002669916" evidence="1">
    <location>
        <begin position="24"/>
        <end position="230"/>
    </location>
</feature>
<dbReference type="RefSeq" id="XP_001462636.2">
    <property type="nucleotide sequence ID" value="XM_001462599.2"/>
</dbReference>
<sequence>MWPRPSVRPSSALLEMFAACTCAAPVKCRCACLSSFLSWCCCASTLTPLSPHIETACQPFHTCWCALTPRIASLEDAPRALAEEPRSPLPALMYRTAPQILFQFVGGLSITQYTYPILYDAFTGEKTGAHAATITTSSSSGSFSGLWGSLKWSFQAPPVDHTLTDDIEELLRTHYWLASAVLSLTVVSGGAPALLGSGLSVYCNGGPEGKARYSLLKQRLRNFSENGNHA</sequence>
<evidence type="ECO:0000313" key="2">
    <source>
        <dbReference type="EMBL" id="CAM65174.2"/>
    </source>
</evidence>
<dbReference type="InParanoid" id="A4HRE4"/>
<dbReference type="Proteomes" id="UP000008153">
    <property type="component" value="Chromosome 1"/>
</dbReference>
<gene>
    <name evidence="2" type="ORF">LINJ_01_0230</name>
</gene>
<reference evidence="2 3" key="1">
    <citation type="journal article" date="2007" name="Nat. Genet.">
        <title>Comparative genomic analysis of three Leishmania species that cause diverse human disease.</title>
        <authorList>
            <person name="Peacock C.S."/>
            <person name="Seeger K."/>
            <person name="Harris D."/>
            <person name="Murphy L."/>
            <person name="Ruiz J.C."/>
            <person name="Quail M.A."/>
            <person name="Peters N."/>
            <person name="Adlem E."/>
            <person name="Tivey A."/>
            <person name="Aslett M."/>
            <person name="Kerhornou A."/>
            <person name="Ivens A."/>
            <person name="Fraser A."/>
            <person name="Rajandream M.A."/>
            <person name="Carver T."/>
            <person name="Norbertczak H."/>
            <person name="Chillingworth T."/>
            <person name="Hance Z."/>
            <person name="Jagels K."/>
            <person name="Moule S."/>
            <person name="Ormond D."/>
            <person name="Rutter S."/>
            <person name="Squares R."/>
            <person name="Whitehead S."/>
            <person name="Rabbinowitsch E."/>
            <person name="Arrowsmith C."/>
            <person name="White B."/>
            <person name="Thurston S."/>
            <person name="Bringaud F."/>
            <person name="Baldauf S.L."/>
            <person name="Faulconbridge A."/>
            <person name="Jeffares D."/>
            <person name="Depledge D.P."/>
            <person name="Oyola S.O."/>
            <person name="Hilley J.D."/>
            <person name="Brito L.O."/>
            <person name="Tosi L.R."/>
            <person name="Barrell B."/>
            <person name="Cruz A.K."/>
            <person name="Mottram J.C."/>
            <person name="Smith D.F."/>
            <person name="Berriman M."/>
        </authorList>
    </citation>
    <scope>NUCLEOTIDE SEQUENCE [LARGE SCALE GENOMIC DNA]</scope>
    <source>
        <strain evidence="2 3">JPCM5</strain>
    </source>
</reference>
<organism evidence="2 3">
    <name type="scientific">Leishmania infantum</name>
    <dbReference type="NCBI Taxonomy" id="5671"/>
    <lineage>
        <taxon>Eukaryota</taxon>
        <taxon>Discoba</taxon>
        <taxon>Euglenozoa</taxon>
        <taxon>Kinetoplastea</taxon>
        <taxon>Metakinetoplastina</taxon>
        <taxon>Trypanosomatida</taxon>
        <taxon>Trypanosomatidae</taxon>
        <taxon>Leishmaniinae</taxon>
        <taxon>Leishmania</taxon>
    </lineage>
</organism>
<keyword evidence="3" id="KW-1185">Reference proteome</keyword>